<dbReference type="PANTHER" id="PTHR33269:SF17">
    <property type="entry name" value="NADH-UBIQUINONE OXIDOREDUCTASE CHAIN 6"/>
    <property type="match status" value="1"/>
</dbReference>
<accession>A0A7V3ZTF6</accession>
<keyword evidence="2" id="KW-0812">Transmembrane</keyword>
<dbReference type="EC" id="7.1.1.-" evidence="2"/>
<keyword evidence="2" id="KW-0520">NAD</keyword>
<dbReference type="InterPro" id="IPR001457">
    <property type="entry name" value="NADH_UbQ/plastoQ_OxRdtase_su6"/>
</dbReference>
<dbReference type="PANTHER" id="PTHR33269">
    <property type="entry name" value="NADH-UBIQUINONE OXIDOREDUCTASE CHAIN 6"/>
    <property type="match status" value="1"/>
</dbReference>
<comment type="function">
    <text evidence="2">NDH-1 shuttles electrons from NADH, via FMN and iron-sulfur (Fe-S) centers, to quinones in the respiratory chain. Couples the redox reaction to proton translocation (for every two electrons transferred, four hydrogen ions are translocated across the cytoplasmic membrane), and thus conserves the redox energy in a proton gradient.</text>
</comment>
<evidence type="ECO:0000256" key="2">
    <source>
        <dbReference type="RuleBase" id="RU004429"/>
    </source>
</evidence>
<dbReference type="AlphaFoldDB" id="A0A7V3ZTF6"/>
<keyword evidence="2" id="KW-1003">Cell membrane</keyword>
<feature type="transmembrane region" description="Helical" evidence="2">
    <location>
        <begin position="91"/>
        <end position="110"/>
    </location>
</feature>
<dbReference type="GO" id="GO:0048038">
    <property type="term" value="F:quinone binding"/>
    <property type="evidence" value="ECO:0007669"/>
    <property type="project" value="UniProtKB-UniRule"/>
</dbReference>
<dbReference type="Pfam" id="PF00499">
    <property type="entry name" value="Oxidored_q3"/>
    <property type="match status" value="1"/>
</dbReference>
<reference evidence="3" key="1">
    <citation type="journal article" date="2020" name="mSystems">
        <title>Genome- and Community-Level Interaction Insights into Carbon Utilization and Element Cycling Functions of Hydrothermarchaeota in Hydrothermal Sediment.</title>
        <authorList>
            <person name="Zhou Z."/>
            <person name="Liu Y."/>
            <person name="Xu W."/>
            <person name="Pan J."/>
            <person name="Luo Z.H."/>
            <person name="Li M."/>
        </authorList>
    </citation>
    <scope>NUCLEOTIDE SEQUENCE [LARGE SCALE GENOMIC DNA]</scope>
    <source>
        <strain evidence="4">SpSt-626</strain>
        <strain evidence="3">SpSt-695</strain>
    </source>
</reference>
<dbReference type="InterPro" id="IPR042106">
    <property type="entry name" value="Nuo/plastoQ_OxRdtase_6_NuoJ"/>
</dbReference>
<sequence>MINKGLYIIFSILIFIFSILTVFHKDLMKSALSLACVLFLTAFFYISFGFEFLGWTQILLYVGGIVVLILFVVMLAKEYVGKPIESGMRRIFLGGIVSAIIFIFLLWVIVVTEFPEIETFQETQKSISDLIFKTDYLLPFEILSLLLLAALFGGIVIARRE</sequence>
<name>A0A7V3ZTF6_UNCW3</name>
<evidence type="ECO:0000256" key="1">
    <source>
        <dbReference type="ARBA" id="ARBA00005698"/>
    </source>
</evidence>
<feature type="transmembrane region" description="Helical" evidence="2">
    <location>
        <begin position="58"/>
        <end position="79"/>
    </location>
</feature>
<dbReference type="Gene3D" id="1.20.120.1200">
    <property type="entry name" value="NADH-ubiquinone/plastoquinone oxidoreductase chain 6, subunit NuoJ"/>
    <property type="match status" value="1"/>
</dbReference>
<feature type="transmembrane region" description="Helical" evidence="2">
    <location>
        <begin position="31"/>
        <end position="52"/>
    </location>
</feature>
<gene>
    <name evidence="4" type="ORF">ENT96_00185</name>
    <name evidence="3" type="ORF">ENU72_02090</name>
</gene>
<organism evidence="3">
    <name type="scientific">candidate division WOR-3 bacterium</name>
    <dbReference type="NCBI Taxonomy" id="2052148"/>
    <lineage>
        <taxon>Bacteria</taxon>
        <taxon>Bacteria division WOR-3</taxon>
    </lineage>
</organism>
<dbReference type="EMBL" id="DTDP01000089">
    <property type="protein sequence ID" value="HGK53798.1"/>
    <property type="molecule type" value="Genomic_DNA"/>
</dbReference>
<evidence type="ECO:0000313" key="4">
    <source>
        <dbReference type="EMBL" id="HGM97458.1"/>
    </source>
</evidence>
<dbReference type="GO" id="GO:0005886">
    <property type="term" value="C:plasma membrane"/>
    <property type="evidence" value="ECO:0007669"/>
    <property type="project" value="UniProtKB-SubCell"/>
</dbReference>
<comment type="similarity">
    <text evidence="1 2">Belongs to the complex I subunit 6 family.</text>
</comment>
<keyword evidence="2" id="KW-0472">Membrane</keyword>
<dbReference type="EMBL" id="DTAR01000019">
    <property type="protein sequence ID" value="HGM97458.1"/>
    <property type="molecule type" value="Genomic_DNA"/>
</dbReference>
<proteinExistence type="inferred from homology"/>
<evidence type="ECO:0000313" key="3">
    <source>
        <dbReference type="EMBL" id="HGK53798.1"/>
    </source>
</evidence>
<feature type="transmembrane region" description="Helical" evidence="2">
    <location>
        <begin position="136"/>
        <end position="158"/>
    </location>
</feature>
<comment type="catalytic activity">
    <reaction evidence="2">
        <text>a quinone + NADH + 5 H(+)(in) = a quinol + NAD(+) + 4 H(+)(out)</text>
        <dbReference type="Rhea" id="RHEA:57888"/>
        <dbReference type="ChEBI" id="CHEBI:15378"/>
        <dbReference type="ChEBI" id="CHEBI:24646"/>
        <dbReference type="ChEBI" id="CHEBI:57540"/>
        <dbReference type="ChEBI" id="CHEBI:57945"/>
        <dbReference type="ChEBI" id="CHEBI:132124"/>
    </reaction>
</comment>
<dbReference type="GO" id="GO:0008137">
    <property type="term" value="F:NADH dehydrogenase (ubiquinone) activity"/>
    <property type="evidence" value="ECO:0007669"/>
    <property type="project" value="UniProtKB-UniRule"/>
</dbReference>
<feature type="transmembrane region" description="Helical" evidence="2">
    <location>
        <begin position="6"/>
        <end position="24"/>
    </location>
</feature>
<comment type="subcellular location">
    <subcellularLocation>
        <location evidence="2">Cell membrane</location>
        <topology evidence="2">Multi-pass membrane protein</topology>
    </subcellularLocation>
</comment>
<keyword evidence="2" id="KW-1133">Transmembrane helix</keyword>
<protein>
    <recommendedName>
        <fullName evidence="2">NADH-quinone oxidoreductase subunit J</fullName>
        <ecNumber evidence="2">7.1.1.-</ecNumber>
    </recommendedName>
</protein>
<keyword evidence="2" id="KW-0874">Quinone</keyword>
<comment type="caution">
    <text evidence="3">The sequence shown here is derived from an EMBL/GenBank/DDBJ whole genome shotgun (WGS) entry which is preliminary data.</text>
</comment>